<protein>
    <recommendedName>
        <fullName evidence="4">Prostaglandin E synthase 2</fullName>
        <ecNumber evidence="3">5.3.99.3</ecNumber>
    </recommendedName>
    <alternativeName>
        <fullName evidence="17">Microsomal prostaglandin E synthase 2</fullName>
    </alternativeName>
</protein>
<keyword evidence="8" id="KW-0812">Transmembrane</keyword>
<dbReference type="InterPro" id="IPR040079">
    <property type="entry name" value="Glutathione_S-Trfase"/>
</dbReference>
<dbReference type="EMBL" id="CACRXK020005090">
    <property type="protein sequence ID" value="CAB4005076.1"/>
    <property type="molecule type" value="Genomic_DNA"/>
</dbReference>
<dbReference type="GO" id="GO:0012505">
    <property type="term" value="C:endomembrane system"/>
    <property type="evidence" value="ECO:0007669"/>
    <property type="project" value="UniProtKB-SubCell"/>
</dbReference>
<comment type="similarity">
    <text evidence="2">Belongs to the GST superfamily.</text>
</comment>
<dbReference type="InterPro" id="IPR011767">
    <property type="entry name" value="GLR_AS"/>
</dbReference>
<evidence type="ECO:0000256" key="11">
    <source>
        <dbReference type="ARBA" id="ARBA00023098"/>
    </source>
</evidence>
<evidence type="ECO:0000256" key="3">
    <source>
        <dbReference type="ARBA" id="ARBA00012203"/>
    </source>
</evidence>
<dbReference type="SFLD" id="SFLDS00019">
    <property type="entry name" value="Glutathione_Transferase_(cytos"/>
    <property type="match status" value="1"/>
</dbReference>
<dbReference type="AlphaFoldDB" id="A0A7D9ECD8"/>
<name>A0A7D9ECD8_PARCT</name>
<dbReference type="PANTHER" id="PTHR12782">
    <property type="entry name" value="MICROSOMAL PROSTAGLANDIN E SYNTHASE-2"/>
    <property type="match status" value="1"/>
</dbReference>
<dbReference type="CDD" id="cd03197">
    <property type="entry name" value="GST_C_mPGES2"/>
    <property type="match status" value="1"/>
</dbReference>
<dbReference type="SUPFAM" id="SSF47616">
    <property type="entry name" value="GST C-terminal domain-like"/>
    <property type="match status" value="1"/>
</dbReference>
<keyword evidence="13" id="KW-0275">Fatty acid biosynthesis</keyword>
<evidence type="ECO:0000256" key="12">
    <source>
        <dbReference type="ARBA" id="ARBA00023136"/>
    </source>
</evidence>
<dbReference type="InterPro" id="IPR004046">
    <property type="entry name" value="GST_C"/>
</dbReference>
<evidence type="ECO:0000256" key="4">
    <source>
        <dbReference type="ARBA" id="ARBA00019474"/>
    </source>
</evidence>
<evidence type="ECO:0000256" key="6">
    <source>
        <dbReference type="ARBA" id="ARBA00022516"/>
    </source>
</evidence>
<dbReference type="PROSITE" id="PS50404">
    <property type="entry name" value="GST_NTER"/>
    <property type="match status" value="1"/>
</dbReference>
<evidence type="ECO:0000256" key="17">
    <source>
        <dbReference type="ARBA" id="ARBA00031041"/>
    </source>
</evidence>
<evidence type="ECO:0000256" key="7">
    <source>
        <dbReference type="ARBA" id="ARBA00022585"/>
    </source>
</evidence>
<dbReference type="InterPro" id="IPR036282">
    <property type="entry name" value="Glutathione-S-Trfase_C_sf"/>
</dbReference>
<keyword evidence="6" id="KW-0444">Lipid biosynthesis</keyword>
<dbReference type="GO" id="GO:0005739">
    <property type="term" value="C:mitochondrion"/>
    <property type="evidence" value="ECO:0007669"/>
    <property type="project" value="TreeGrafter"/>
</dbReference>
<dbReference type="Pfam" id="PF00043">
    <property type="entry name" value="GST_C"/>
    <property type="match status" value="1"/>
</dbReference>
<dbReference type="PROSITE" id="PS51354">
    <property type="entry name" value="GLUTAREDOXIN_2"/>
    <property type="match status" value="1"/>
</dbReference>
<dbReference type="InterPro" id="IPR034334">
    <property type="entry name" value="PGES2"/>
</dbReference>
<dbReference type="PANTHER" id="PTHR12782:SF5">
    <property type="entry name" value="PROSTAGLANDIN E SYNTHASE 2"/>
    <property type="match status" value="1"/>
</dbReference>
<evidence type="ECO:0000256" key="1">
    <source>
        <dbReference type="ARBA" id="ARBA00004702"/>
    </source>
</evidence>
<evidence type="ECO:0000256" key="16">
    <source>
        <dbReference type="ARBA" id="ARBA00023931"/>
    </source>
</evidence>
<comment type="caution">
    <text evidence="19">The sequence shown here is derived from an EMBL/GenBank/DDBJ whole genome shotgun (WGS) entry which is preliminary data.</text>
</comment>
<gene>
    <name evidence="19" type="ORF">PACLA_8A082614</name>
</gene>
<keyword evidence="20" id="KW-1185">Reference proteome</keyword>
<reference evidence="19" key="1">
    <citation type="submission" date="2020-04" db="EMBL/GenBank/DDBJ databases">
        <authorList>
            <person name="Alioto T."/>
            <person name="Alioto T."/>
            <person name="Gomez Garrido J."/>
        </authorList>
    </citation>
    <scope>NUCLEOTIDE SEQUENCE</scope>
    <source>
        <strain evidence="19">A484AB</strain>
    </source>
</reference>
<sequence length="354" mass="41414">MFRSTNIARIFPIKHCLSLRVFRNQRSLHTRLFGDRTERFIHGSLTFAGVLGGFVCYQQYGVKSLNEVNCQDIQSPEQNEGNITLYQFASCPFCNKVRTFLDYYGMEYKIVEVDPIFKKEIKFSEYRKVPIVVIQDIQLNDSSLIISILRSYLLKQDSLEQLLKYYPPITVRGSNNKETVEYANRYGIMYKQDFNESKLKEIKLERKWRKWVDDTFVHTLSPNIYRTWREAMEASEYFSHVGDFSATQKFLAKYIGAVFMYYIGKKMKKKYGLKDDVREAMYDEVKVFLKALGKRKFLGGKQPNLADLAMFGVLRGIEDLSTVEDLKKYTDIKPWFDRMKLAVETHQGAGPITS</sequence>
<dbReference type="SFLD" id="SFLDG01182">
    <property type="entry name" value="Prostaglandin_E_synthase_like"/>
    <property type="match status" value="1"/>
</dbReference>
<dbReference type="PROSITE" id="PS00195">
    <property type="entry name" value="GLUTAREDOXIN_1"/>
    <property type="match status" value="1"/>
</dbReference>
<evidence type="ECO:0000256" key="10">
    <source>
        <dbReference type="ARBA" id="ARBA00022989"/>
    </source>
</evidence>
<dbReference type="Proteomes" id="UP001152795">
    <property type="component" value="Unassembled WGS sequence"/>
</dbReference>
<dbReference type="Pfam" id="PF13417">
    <property type="entry name" value="GST_N_3"/>
    <property type="match status" value="1"/>
</dbReference>
<dbReference type="InterPro" id="IPR010987">
    <property type="entry name" value="Glutathione-S-Trfase_C-like"/>
</dbReference>
<keyword evidence="5" id="KW-0644">Prostaglandin metabolism</keyword>
<evidence type="ECO:0000256" key="13">
    <source>
        <dbReference type="ARBA" id="ARBA00023160"/>
    </source>
</evidence>
<evidence type="ECO:0000256" key="15">
    <source>
        <dbReference type="ARBA" id="ARBA00023930"/>
    </source>
</evidence>
<dbReference type="SUPFAM" id="SSF52833">
    <property type="entry name" value="Thioredoxin-like"/>
    <property type="match status" value="1"/>
</dbReference>
<dbReference type="InterPro" id="IPR034335">
    <property type="entry name" value="PGES2_C"/>
</dbReference>
<dbReference type="UniPathway" id="UPA00662"/>
<keyword evidence="14" id="KW-0413">Isomerase</keyword>
<keyword evidence="9" id="KW-0276">Fatty acid metabolism</keyword>
<dbReference type="Gene3D" id="1.20.1050.10">
    <property type="match status" value="1"/>
</dbReference>
<accession>A0A7D9ECD8</accession>
<dbReference type="SFLD" id="SFLDG01203">
    <property type="entry name" value="Prostaglandin_E_synthase_like1"/>
    <property type="match status" value="1"/>
</dbReference>
<dbReference type="GO" id="GO:0050220">
    <property type="term" value="F:prostaglandin-E synthase activity"/>
    <property type="evidence" value="ECO:0007669"/>
    <property type="project" value="UniProtKB-EC"/>
</dbReference>
<comment type="pathway">
    <text evidence="1">Lipid metabolism; prostaglandin biosynthesis.</text>
</comment>
<evidence type="ECO:0000256" key="18">
    <source>
        <dbReference type="ARBA" id="ARBA00037847"/>
    </source>
</evidence>
<dbReference type="PROSITE" id="PS50405">
    <property type="entry name" value="GST_CTER"/>
    <property type="match status" value="1"/>
</dbReference>
<evidence type="ECO:0000256" key="9">
    <source>
        <dbReference type="ARBA" id="ARBA00022832"/>
    </source>
</evidence>
<keyword evidence="12" id="KW-0472">Membrane</keyword>
<keyword evidence="11" id="KW-0443">Lipid metabolism</keyword>
<dbReference type="OrthoDB" id="423541at2759"/>
<comment type="catalytic activity">
    <reaction evidence="15">
        <text>prostaglandin H2 = (12S)-hydroxy-(5Z,8E,10E)-heptadecatrienoate + malonaldehyde</text>
        <dbReference type="Rhea" id="RHEA:48644"/>
        <dbReference type="ChEBI" id="CHEBI:57405"/>
        <dbReference type="ChEBI" id="CHEBI:90694"/>
        <dbReference type="ChEBI" id="CHEBI:566274"/>
    </reaction>
    <physiologicalReaction direction="left-to-right" evidence="15">
        <dbReference type="Rhea" id="RHEA:48645"/>
    </physiologicalReaction>
</comment>
<evidence type="ECO:0000313" key="20">
    <source>
        <dbReference type="Proteomes" id="UP001152795"/>
    </source>
</evidence>
<organism evidence="19 20">
    <name type="scientific">Paramuricea clavata</name>
    <name type="common">Red gorgonian</name>
    <name type="synonym">Violescent sea-whip</name>
    <dbReference type="NCBI Taxonomy" id="317549"/>
    <lineage>
        <taxon>Eukaryota</taxon>
        <taxon>Metazoa</taxon>
        <taxon>Cnidaria</taxon>
        <taxon>Anthozoa</taxon>
        <taxon>Octocorallia</taxon>
        <taxon>Malacalcyonacea</taxon>
        <taxon>Plexauridae</taxon>
        <taxon>Paramuricea</taxon>
    </lineage>
</organism>
<dbReference type="GO" id="GO:0001516">
    <property type="term" value="P:prostaglandin biosynthetic process"/>
    <property type="evidence" value="ECO:0007669"/>
    <property type="project" value="UniProtKB-UniPathway"/>
</dbReference>
<evidence type="ECO:0000256" key="8">
    <source>
        <dbReference type="ARBA" id="ARBA00022692"/>
    </source>
</evidence>
<keyword evidence="7" id="KW-0643">Prostaglandin biosynthesis</keyword>
<dbReference type="InterPro" id="IPR004045">
    <property type="entry name" value="Glutathione_S-Trfase_N"/>
</dbReference>
<comment type="catalytic activity">
    <reaction evidence="16">
        <text>prostaglandin H2 = prostaglandin E2</text>
        <dbReference type="Rhea" id="RHEA:12893"/>
        <dbReference type="ChEBI" id="CHEBI:57405"/>
        <dbReference type="ChEBI" id="CHEBI:606564"/>
        <dbReference type="EC" id="5.3.99.3"/>
    </reaction>
    <physiologicalReaction direction="left-to-right" evidence="16">
        <dbReference type="Rhea" id="RHEA:12894"/>
    </physiologicalReaction>
</comment>
<dbReference type="EC" id="5.3.99.3" evidence="3"/>
<evidence type="ECO:0000313" key="19">
    <source>
        <dbReference type="EMBL" id="CAB4005076.1"/>
    </source>
</evidence>
<proteinExistence type="inferred from homology"/>
<dbReference type="InterPro" id="IPR036249">
    <property type="entry name" value="Thioredoxin-like_sf"/>
</dbReference>
<evidence type="ECO:0000256" key="14">
    <source>
        <dbReference type="ARBA" id="ARBA00023235"/>
    </source>
</evidence>
<dbReference type="Gene3D" id="6.20.200.30">
    <property type="match status" value="1"/>
</dbReference>
<evidence type="ECO:0000256" key="5">
    <source>
        <dbReference type="ARBA" id="ARBA00022501"/>
    </source>
</evidence>
<comment type="subcellular location">
    <subcellularLocation>
        <location evidence="18">Endomembrane system</location>
        <topology evidence="18">Single-pass membrane protein</topology>
    </subcellularLocation>
</comment>
<keyword evidence="10" id="KW-1133">Transmembrane helix</keyword>
<dbReference type="Gene3D" id="3.40.30.10">
    <property type="entry name" value="Glutaredoxin"/>
    <property type="match status" value="1"/>
</dbReference>
<evidence type="ECO:0000256" key="2">
    <source>
        <dbReference type="ARBA" id="ARBA00007409"/>
    </source>
</evidence>